<comment type="caution">
    <text evidence="8">The sequence shown here is derived from an EMBL/GenBank/DDBJ whole genome shotgun (WGS) entry which is preliminary data.</text>
</comment>
<feature type="signal peptide" evidence="6">
    <location>
        <begin position="1"/>
        <end position="29"/>
    </location>
</feature>
<evidence type="ECO:0000313" key="9">
    <source>
        <dbReference type="Proteomes" id="UP001633002"/>
    </source>
</evidence>
<dbReference type="GO" id="GO:0046872">
    <property type="term" value="F:metal ion binding"/>
    <property type="evidence" value="ECO:0007669"/>
    <property type="project" value="UniProtKB-KW"/>
</dbReference>
<evidence type="ECO:0000256" key="3">
    <source>
        <dbReference type="ARBA" id="ARBA00022723"/>
    </source>
</evidence>
<evidence type="ECO:0000256" key="1">
    <source>
        <dbReference type="ARBA" id="ARBA00001973"/>
    </source>
</evidence>
<dbReference type="EMBL" id="JBJQOH010000004">
    <property type="protein sequence ID" value="KAL3688593.1"/>
    <property type="molecule type" value="Genomic_DNA"/>
</dbReference>
<gene>
    <name evidence="8" type="ORF">R1sor_014902</name>
</gene>
<feature type="domain" description="Tyrosinase copper-binding" evidence="7">
    <location>
        <begin position="323"/>
        <end position="334"/>
    </location>
</feature>
<evidence type="ECO:0000256" key="2">
    <source>
        <dbReference type="ARBA" id="ARBA00009928"/>
    </source>
</evidence>
<sequence>MESRSKAHVSWCILLEITVAVLFCSNAQAAPLKITLDTYRNCIDGSILSFSVSCCPGVELDLNVTVVDFIPKRDRLSGHRIRKALQCLTGEELRTYTEKLTRAYELMRALPSSDPRSLHQQELTHCAHGTGSFVQDGLKADSNFTLDIHSSWIFLPWHRMFIYFHERILQKLLDDPTFTLHFWNFDNGLDGRTSSTEGCSEPGHFFPGIYNDNSTSTFEPSRSNRTRVLNVPIDLTFPVMFSEADPAVALRCVNEAVPRNREAMHLAMQKGRVSRDFFGIPFRYGDVRPPMLVGGGSLEYFPHNSLHDWVGGFMRTPLRATGDPVFYPAHANVDRLWDVWMKLGDGRELLQPTDPDWLDAEFLLWDENRVLRRLKVKDVLNIADLGYSYEKVYDASWIFWQNSTGLVSSAMAPTQP</sequence>
<keyword evidence="6" id="KW-0732">Signal</keyword>
<dbReference type="Proteomes" id="UP001633002">
    <property type="component" value="Unassembled WGS sequence"/>
</dbReference>
<dbReference type="InterPro" id="IPR050316">
    <property type="entry name" value="Tyrosinase/Hemocyanin"/>
</dbReference>
<feature type="chain" id="PRO_5044773589" description="Tyrosinase copper-binding domain-containing protein" evidence="6">
    <location>
        <begin position="30"/>
        <end position="416"/>
    </location>
</feature>
<dbReference type="Pfam" id="PF00264">
    <property type="entry name" value="Tyrosinase"/>
    <property type="match status" value="1"/>
</dbReference>
<evidence type="ECO:0000256" key="6">
    <source>
        <dbReference type="SAM" id="SignalP"/>
    </source>
</evidence>
<keyword evidence="4" id="KW-0560">Oxidoreductase</keyword>
<proteinExistence type="inferred from homology"/>
<name>A0ABD3HAP7_9MARC</name>
<dbReference type="PANTHER" id="PTHR11474">
    <property type="entry name" value="TYROSINASE FAMILY MEMBER"/>
    <property type="match status" value="1"/>
</dbReference>
<dbReference type="SUPFAM" id="SSF48056">
    <property type="entry name" value="Di-copper centre-containing domain"/>
    <property type="match status" value="1"/>
</dbReference>
<dbReference type="InterPro" id="IPR008922">
    <property type="entry name" value="Di-copper_centre_dom_sf"/>
</dbReference>
<dbReference type="GO" id="GO:0016491">
    <property type="term" value="F:oxidoreductase activity"/>
    <property type="evidence" value="ECO:0007669"/>
    <property type="project" value="UniProtKB-KW"/>
</dbReference>
<evidence type="ECO:0000313" key="8">
    <source>
        <dbReference type="EMBL" id="KAL3688593.1"/>
    </source>
</evidence>
<protein>
    <recommendedName>
        <fullName evidence="7">Tyrosinase copper-binding domain-containing protein</fullName>
    </recommendedName>
</protein>
<keyword evidence="5" id="KW-0186">Copper</keyword>
<keyword evidence="3" id="KW-0479">Metal-binding</keyword>
<comment type="cofactor">
    <cofactor evidence="1">
        <name>Cu(2+)</name>
        <dbReference type="ChEBI" id="CHEBI:29036"/>
    </cofactor>
</comment>
<comment type="similarity">
    <text evidence="2">Belongs to the tyrosinase family.</text>
</comment>
<evidence type="ECO:0000256" key="5">
    <source>
        <dbReference type="ARBA" id="ARBA00023008"/>
    </source>
</evidence>
<dbReference type="InterPro" id="IPR022739">
    <property type="entry name" value="Polyphenol_oxidase_cen"/>
</dbReference>
<dbReference type="Gene3D" id="1.10.1280.10">
    <property type="entry name" value="Di-copper center containing domain from catechol oxidase"/>
    <property type="match status" value="1"/>
</dbReference>
<dbReference type="PRINTS" id="PR00092">
    <property type="entry name" value="TYROSINASE"/>
</dbReference>
<dbReference type="Pfam" id="PF12142">
    <property type="entry name" value="PPO1_DWL"/>
    <property type="match status" value="1"/>
</dbReference>
<accession>A0ABD3HAP7</accession>
<dbReference type="InterPro" id="IPR002227">
    <property type="entry name" value="Tyrosinase_Cu-bd"/>
</dbReference>
<dbReference type="PANTHER" id="PTHR11474:SF76">
    <property type="entry name" value="SHKT DOMAIN-CONTAINING PROTEIN"/>
    <property type="match status" value="1"/>
</dbReference>
<evidence type="ECO:0000256" key="4">
    <source>
        <dbReference type="ARBA" id="ARBA00023002"/>
    </source>
</evidence>
<reference evidence="8 9" key="1">
    <citation type="submission" date="2024-09" db="EMBL/GenBank/DDBJ databases">
        <title>Chromosome-scale assembly of Riccia sorocarpa.</title>
        <authorList>
            <person name="Paukszto L."/>
        </authorList>
    </citation>
    <scope>NUCLEOTIDE SEQUENCE [LARGE SCALE GENOMIC DNA]</scope>
    <source>
        <strain evidence="8">LP-2024</strain>
        <tissue evidence="8">Aerial parts of the thallus</tissue>
    </source>
</reference>
<evidence type="ECO:0000259" key="7">
    <source>
        <dbReference type="PROSITE" id="PS00498"/>
    </source>
</evidence>
<dbReference type="PROSITE" id="PS00498">
    <property type="entry name" value="TYROSINASE_2"/>
    <property type="match status" value="1"/>
</dbReference>
<organism evidence="8 9">
    <name type="scientific">Riccia sorocarpa</name>
    <dbReference type="NCBI Taxonomy" id="122646"/>
    <lineage>
        <taxon>Eukaryota</taxon>
        <taxon>Viridiplantae</taxon>
        <taxon>Streptophyta</taxon>
        <taxon>Embryophyta</taxon>
        <taxon>Marchantiophyta</taxon>
        <taxon>Marchantiopsida</taxon>
        <taxon>Marchantiidae</taxon>
        <taxon>Marchantiales</taxon>
        <taxon>Ricciaceae</taxon>
        <taxon>Riccia</taxon>
    </lineage>
</organism>
<dbReference type="AlphaFoldDB" id="A0ABD3HAP7"/>
<keyword evidence="9" id="KW-1185">Reference proteome</keyword>